<evidence type="ECO:0000256" key="1">
    <source>
        <dbReference type="ARBA" id="ARBA00022630"/>
    </source>
</evidence>
<keyword evidence="2" id="KW-0560">Oxidoreductase</keyword>
<protein>
    <submittedName>
        <fullName evidence="6">Acyl-CoA/acyl-ACP dehydrogenase</fullName>
    </submittedName>
</protein>
<dbReference type="GO" id="GO:0050660">
    <property type="term" value="F:flavin adenine dinucleotide binding"/>
    <property type="evidence" value="ECO:0007669"/>
    <property type="project" value="InterPro"/>
</dbReference>
<feature type="domain" description="Acyl-CoA dehydrogenase/oxidase N-terminal" evidence="4">
    <location>
        <begin position="38"/>
        <end position="108"/>
    </location>
</feature>
<dbReference type="Pfam" id="PF02770">
    <property type="entry name" value="Acyl-CoA_dh_M"/>
    <property type="match status" value="1"/>
</dbReference>
<keyword evidence="7" id="KW-1185">Reference proteome</keyword>
<proteinExistence type="predicted"/>
<dbReference type="Proteomes" id="UP000595610">
    <property type="component" value="Chromosome 1"/>
</dbReference>
<evidence type="ECO:0000259" key="3">
    <source>
        <dbReference type="Pfam" id="PF02770"/>
    </source>
</evidence>
<dbReference type="InterPro" id="IPR006091">
    <property type="entry name" value="Acyl-CoA_Oxase/DH_mid-dom"/>
</dbReference>
<dbReference type="KEGG" id="pgis:I6I06_05960"/>
<feature type="domain" description="Acyl-CoA dehydrogenase C-terminal" evidence="5">
    <location>
        <begin position="268"/>
        <end position="384"/>
    </location>
</feature>
<evidence type="ECO:0000313" key="6">
    <source>
        <dbReference type="EMBL" id="QQC65013.1"/>
    </source>
</evidence>
<organism evidence="6 7">
    <name type="scientific">Paraburkholderia ginsengisoli</name>
    <dbReference type="NCBI Taxonomy" id="311231"/>
    <lineage>
        <taxon>Bacteria</taxon>
        <taxon>Pseudomonadati</taxon>
        <taxon>Pseudomonadota</taxon>
        <taxon>Betaproteobacteria</taxon>
        <taxon>Burkholderiales</taxon>
        <taxon>Burkholderiaceae</taxon>
        <taxon>Paraburkholderia</taxon>
    </lineage>
</organism>
<dbReference type="Pfam" id="PF08028">
    <property type="entry name" value="Acyl-CoA_dh_2"/>
    <property type="match status" value="1"/>
</dbReference>
<accession>A0A7T4T9Z9</accession>
<dbReference type="Pfam" id="PF02771">
    <property type="entry name" value="Acyl-CoA_dh_N"/>
    <property type="match status" value="1"/>
</dbReference>
<dbReference type="AlphaFoldDB" id="A0A7T4T9Z9"/>
<dbReference type="PANTHER" id="PTHR43831">
    <property type="entry name" value="ISOBUTYRYL-COA DEHYDROGENASE"/>
    <property type="match status" value="1"/>
</dbReference>
<dbReference type="InterPro" id="IPR046373">
    <property type="entry name" value="Acyl-CoA_Oxase/DH_mid-dom_sf"/>
</dbReference>
<dbReference type="InterPro" id="IPR013107">
    <property type="entry name" value="Acyl-CoA_DH_C"/>
</dbReference>
<dbReference type="GO" id="GO:0016627">
    <property type="term" value="F:oxidoreductase activity, acting on the CH-CH group of donors"/>
    <property type="evidence" value="ECO:0007669"/>
    <property type="project" value="InterPro"/>
</dbReference>
<dbReference type="InterPro" id="IPR037069">
    <property type="entry name" value="AcylCoA_DH/ox_N_sf"/>
</dbReference>
<dbReference type="PANTHER" id="PTHR43831:SF1">
    <property type="entry name" value="ISOBUTYRYL-COA DEHYDROGENASE, MITOCHONDRIAL"/>
    <property type="match status" value="1"/>
</dbReference>
<reference evidence="6 7" key="1">
    <citation type="submission" date="2020-12" db="EMBL/GenBank/DDBJ databases">
        <title>FDA dAtabase for Regulatory Grade micrObial Sequences (FDA-ARGOS): Supporting development and validation of Infectious Disease Dx tests.</title>
        <authorList>
            <person name="Nelson B."/>
            <person name="Plummer A."/>
            <person name="Tallon L."/>
            <person name="Sadzewicz L."/>
            <person name="Zhao X."/>
            <person name="Boylan J."/>
            <person name="Ott S."/>
            <person name="Bowen H."/>
            <person name="Vavikolanu K."/>
            <person name="Mehta A."/>
            <person name="Aluvathingal J."/>
            <person name="Nadendla S."/>
            <person name="Myers T."/>
            <person name="Yan Y."/>
            <person name="Sichtig H."/>
        </authorList>
    </citation>
    <scope>NUCLEOTIDE SEQUENCE [LARGE SCALE GENOMIC DNA]</scope>
    <source>
        <strain evidence="6 7">FDAARGOS_1049</strain>
    </source>
</reference>
<name>A0A7T4T9Z9_9BURK</name>
<evidence type="ECO:0000313" key="7">
    <source>
        <dbReference type="Proteomes" id="UP000595610"/>
    </source>
</evidence>
<gene>
    <name evidence="6" type="ORF">I6I06_05960</name>
</gene>
<evidence type="ECO:0000259" key="5">
    <source>
        <dbReference type="Pfam" id="PF08028"/>
    </source>
</evidence>
<evidence type="ECO:0000256" key="2">
    <source>
        <dbReference type="ARBA" id="ARBA00023002"/>
    </source>
</evidence>
<dbReference type="InterPro" id="IPR013786">
    <property type="entry name" value="AcylCoA_DH/ox_N"/>
</dbReference>
<sequence length="405" mass="43583">MNASIAMLASHAASVDSALTRRHPPLDSDAFDALLAQLTREFAASAAHYDRSAEFPHANLARLHEFDLLSLTVPTSLDGAGVSLPQALQVVRAVARGEPSTALVLVMQYLFHHRLQGNPHWPVELRERVAREAVCDGALINSLRVEPELGTPARGGLPSTIAKRSGDGWIIHGSKLYSTGSPGLSWLAVWARSDETPPRVGVWLVHRDTPGVRVGSEWNHLGMRATGSHELVFDNVFVPASHAVDVHPPGEPGAGLDALGFAWMSVLLSAVYDGVARAARDWFAQWAVDRTPGNLGAPLASLPAFQQTLGRIDALLFSNRVLLDASARAEHVTLDEAPLVKYTVTNQAIEAVQLAIEASGNPGLTRDNPLERHYRDVLCARIHTPQNDSVLQGVGRAGFASPHGR</sequence>
<dbReference type="Gene3D" id="1.20.140.10">
    <property type="entry name" value="Butyryl-CoA Dehydrogenase, subunit A, domain 3"/>
    <property type="match status" value="1"/>
</dbReference>
<dbReference type="Gene3D" id="1.10.540.10">
    <property type="entry name" value="Acyl-CoA dehydrogenase/oxidase, N-terminal domain"/>
    <property type="match status" value="1"/>
</dbReference>
<dbReference type="SUPFAM" id="SSF56645">
    <property type="entry name" value="Acyl-CoA dehydrogenase NM domain-like"/>
    <property type="match status" value="1"/>
</dbReference>
<dbReference type="EMBL" id="CP066075">
    <property type="protein sequence ID" value="QQC65013.1"/>
    <property type="molecule type" value="Genomic_DNA"/>
</dbReference>
<dbReference type="SUPFAM" id="SSF47203">
    <property type="entry name" value="Acyl-CoA dehydrogenase C-terminal domain-like"/>
    <property type="match status" value="1"/>
</dbReference>
<keyword evidence="1" id="KW-0285">Flavoprotein</keyword>
<dbReference type="CDD" id="cd00567">
    <property type="entry name" value="ACAD"/>
    <property type="match status" value="1"/>
</dbReference>
<dbReference type="Gene3D" id="2.40.110.10">
    <property type="entry name" value="Butyryl-CoA Dehydrogenase, subunit A, domain 2"/>
    <property type="match status" value="1"/>
</dbReference>
<evidence type="ECO:0000259" key="4">
    <source>
        <dbReference type="Pfam" id="PF02771"/>
    </source>
</evidence>
<dbReference type="InterPro" id="IPR009100">
    <property type="entry name" value="AcylCoA_DH/oxidase_NM_dom_sf"/>
</dbReference>
<dbReference type="InterPro" id="IPR052547">
    <property type="entry name" value="Mito_Isobutyryl-CoADH"/>
</dbReference>
<dbReference type="PIRSF" id="PIRSF016578">
    <property type="entry name" value="HsaA"/>
    <property type="match status" value="1"/>
</dbReference>
<feature type="domain" description="Acyl-CoA oxidase/dehydrogenase middle" evidence="3">
    <location>
        <begin position="146"/>
        <end position="236"/>
    </location>
</feature>
<dbReference type="InterPro" id="IPR036250">
    <property type="entry name" value="AcylCo_DH-like_C"/>
</dbReference>